<dbReference type="PANTHER" id="PTHR43133:SF51">
    <property type="entry name" value="RNA POLYMERASE SIGMA FACTOR"/>
    <property type="match status" value="1"/>
</dbReference>
<dbReference type="SUPFAM" id="SSF88659">
    <property type="entry name" value="Sigma3 and sigma4 domains of RNA polymerase sigma factors"/>
    <property type="match status" value="1"/>
</dbReference>
<sequence>MTFEALVNAYSADLYRYGFWLCRNQAQAEDLVQETFMRAWKGLDGLKDSKASKAWLFTILRREHARHYSRPSLDLVSMDEMDYESQHFASPASDGAADIEFTQALDALPLDYREPLLLQALGGYSCDEIAGIMQIKSGAVMTRLFRARQKLRLSLESELSTVKVE</sequence>
<dbReference type="InterPro" id="IPR013249">
    <property type="entry name" value="RNA_pol_sigma70_r4_t2"/>
</dbReference>
<dbReference type="EMBL" id="UOFY01000051">
    <property type="protein sequence ID" value="VAX10480.1"/>
    <property type="molecule type" value="Genomic_DNA"/>
</dbReference>
<evidence type="ECO:0000313" key="8">
    <source>
        <dbReference type="EMBL" id="VAX10480.1"/>
    </source>
</evidence>
<evidence type="ECO:0000256" key="4">
    <source>
        <dbReference type="ARBA" id="ARBA00023125"/>
    </source>
</evidence>
<dbReference type="InterPro" id="IPR013325">
    <property type="entry name" value="RNA_pol_sigma_r2"/>
</dbReference>
<dbReference type="GO" id="GO:0003677">
    <property type="term" value="F:DNA binding"/>
    <property type="evidence" value="ECO:0007669"/>
    <property type="project" value="UniProtKB-KW"/>
</dbReference>
<dbReference type="InterPro" id="IPR007627">
    <property type="entry name" value="RNA_pol_sigma70_r2"/>
</dbReference>
<proteinExistence type="inferred from homology"/>
<keyword evidence="4" id="KW-0238">DNA-binding</keyword>
<dbReference type="PANTHER" id="PTHR43133">
    <property type="entry name" value="RNA POLYMERASE ECF-TYPE SIGMA FACTO"/>
    <property type="match status" value="1"/>
</dbReference>
<dbReference type="Pfam" id="PF04542">
    <property type="entry name" value="Sigma70_r2"/>
    <property type="match status" value="1"/>
</dbReference>
<evidence type="ECO:0000259" key="6">
    <source>
        <dbReference type="Pfam" id="PF04542"/>
    </source>
</evidence>
<evidence type="ECO:0000259" key="7">
    <source>
        <dbReference type="Pfam" id="PF08281"/>
    </source>
</evidence>
<accession>A0A3B1BIT2</accession>
<dbReference type="NCBIfam" id="TIGR02937">
    <property type="entry name" value="sigma70-ECF"/>
    <property type="match status" value="1"/>
</dbReference>
<keyword evidence="5" id="KW-0804">Transcription</keyword>
<dbReference type="Gene3D" id="1.10.10.10">
    <property type="entry name" value="Winged helix-like DNA-binding domain superfamily/Winged helix DNA-binding domain"/>
    <property type="match status" value="1"/>
</dbReference>
<evidence type="ECO:0000256" key="1">
    <source>
        <dbReference type="ARBA" id="ARBA00010641"/>
    </source>
</evidence>
<dbReference type="Gene3D" id="1.10.1740.10">
    <property type="match status" value="1"/>
</dbReference>
<dbReference type="PROSITE" id="PS01063">
    <property type="entry name" value="SIGMA70_ECF"/>
    <property type="match status" value="1"/>
</dbReference>
<dbReference type="InterPro" id="IPR014284">
    <property type="entry name" value="RNA_pol_sigma-70_dom"/>
</dbReference>
<reference evidence="8" key="1">
    <citation type="submission" date="2018-06" db="EMBL/GenBank/DDBJ databases">
        <authorList>
            <person name="Zhirakovskaya E."/>
        </authorList>
    </citation>
    <scope>NUCLEOTIDE SEQUENCE</scope>
</reference>
<dbReference type="SUPFAM" id="SSF88946">
    <property type="entry name" value="Sigma2 domain of RNA polymerase sigma factors"/>
    <property type="match status" value="1"/>
</dbReference>
<dbReference type="Pfam" id="PF08281">
    <property type="entry name" value="Sigma70_r4_2"/>
    <property type="match status" value="1"/>
</dbReference>
<name>A0A3B1BIT2_9ZZZZ</name>
<dbReference type="AlphaFoldDB" id="A0A3B1BIT2"/>
<comment type="similarity">
    <text evidence="1">Belongs to the sigma-70 factor family. ECF subfamily.</text>
</comment>
<keyword evidence="3" id="KW-0731">Sigma factor</keyword>
<dbReference type="GO" id="GO:0006352">
    <property type="term" value="P:DNA-templated transcription initiation"/>
    <property type="evidence" value="ECO:0007669"/>
    <property type="project" value="InterPro"/>
</dbReference>
<keyword evidence="2" id="KW-0805">Transcription regulation</keyword>
<dbReference type="InterPro" id="IPR039425">
    <property type="entry name" value="RNA_pol_sigma-70-like"/>
</dbReference>
<protein>
    <submittedName>
        <fullName evidence="8">RNA polymerase sigma-70 factor, ECF subfamily</fullName>
    </submittedName>
</protein>
<organism evidence="8">
    <name type="scientific">hydrothermal vent metagenome</name>
    <dbReference type="NCBI Taxonomy" id="652676"/>
    <lineage>
        <taxon>unclassified sequences</taxon>
        <taxon>metagenomes</taxon>
        <taxon>ecological metagenomes</taxon>
    </lineage>
</organism>
<dbReference type="CDD" id="cd06171">
    <property type="entry name" value="Sigma70_r4"/>
    <property type="match status" value="1"/>
</dbReference>
<dbReference type="InterPro" id="IPR036388">
    <property type="entry name" value="WH-like_DNA-bd_sf"/>
</dbReference>
<evidence type="ECO:0000256" key="3">
    <source>
        <dbReference type="ARBA" id="ARBA00023082"/>
    </source>
</evidence>
<dbReference type="GO" id="GO:0016987">
    <property type="term" value="F:sigma factor activity"/>
    <property type="evidence" value="ECO:0007669"/>
    <property type="project" value="UniProtKB-KW"/>
</dbReference>
<evidence type="ECO:0000256" key="5">
    <source>
        <dbReference type="ARBA" id="ARBA00023163"/>
    </source>
</evidence>
<dbReference type="InterPro" id="IPR000838">
    <property type="entry name" value="RNA_pol_sigma70_ECF_CS"/>
</dbReference>
<feature type="domain" description="RNA polymerase sigma-70 region 2" evidence="6">
    <location>
        <begin position="6"/>
        <end position="69"/>
    </location>
</feature>
<dbReference type="InterPro" id="IPR013324">
    <property type="entry name" value="RNA_pol_sigma_r3/r4-like"/>
</dbReference>
<feature type="domain" description="RNA polymerase sigma factor 70 region 4 type 2" evidence="7">
    <location>
        <begin position="100"/>
        <end position="151"/>
    </location>
</feature>
<evidence type="ECO:0000256" key="2">
    <source>
        <dbReference type="ARBA" id="ARBA00023015"/>
    </source>
</evidence>
<gene>
    <name evidence="8" type="ORF">MNBD_GAMMA25-1400</name>
</gene>